<comment type="caution">
    <text evidence="2">The sequence shown here is derived from an EMBL/GenBank/DDBJ whole genome shotgun (WGS) entry which is preliminary data.</text>
</comment>
<dbReference type="PANTHER" id="PTHR24148:SF73">
    <property type="entry name" value="HET DOMAIN PROTEIN (AFU_ORTHOLOGUE AFUA_8G01020)"/>
    <property type="match status" value="1"/>
</dbReference>
<dbReference type="Pfam" id="PF26639">
    <property type="entry name" value="Het-6_barrel"/>
    <property type="match status" value="1"/>
</dbReference>
<evidence type="ECO:0000259" key="1">
    <source>
        <dbReference type="Pfam" id="PF06985"/>
    </source>
</evidence>
<keyword evidence="3" id="KW-1185">Reference proteome</keyword>
<dbReference type="InterPro" id="IPR052895">
    <property type="entry name" value="HetReg/Transcr_Mod"/>
</dbReference>
<dbReference type="Pfam" id="PF06985">
    <property type="entry name" value="HET"/>
    <property type="match status" value="1"/>
</dbReference>
<accession>A0A9N9LJA6</accession>
<evidence type="ECO:0000313" key="2">
    <source>
        <dbReference type="EMBL" id="CAG8972576.1"/>
    </source>
</evidence>
<evidence type="ECO:0000313" key="3">
    <source>
        <dbReference type="Proteomes" id="UP000701801"/>
    </source>
</evidence>
<protein>
    <recommendedName>
        <fullName evidence="1">Heterokaryon incompatibility domain-containing protein</fullName>
    </recommendedName>
</protein>
<dbReference type="EMBL" id="CAJVRM010000048">
    <property type="protein sequence ID" value="CAG8972576.1"/>
    <property type="molecule type" value="Genomic_DNA"/>
</dbReference>
<dbReference type="InterPro" id="IPR010730">
    <property type="entry name" value="HET"/>
</dbReference>
<dbReference type="OrthoDB" id="3548654at2759"/>
<dbReference type="AlphaFoldDB" id="A0A9N9LJA6"/>
<proteinExistence type="predicted"/>
<sequence>MPPTRSLVEREQRERIISQSVTRPWSPDKSLYKPLRDMEFRLIKIPSKTSEQPVRCEILYADLNSPPQYTAISYTWGDASDTCTIVLNTFSFSVGVNLHGALCAVGKTTSDVLVWVDALCIDQHNTNEKTIQIPLMGQIYSRADFVSVWLGPEDDNSDAVIKLLRRLHRISEEANHHDEISSLLSSQSEKSDVAAVVSLFEREYWSYSQVLASQGPSSLSDIEYLDEGSLLDVLRACRNKIASKPQDKLFGILGILPPKTRDQFRPDDSRSVKDVYIEIVDYLVTTTGSLDVMCDAIHFPAHTSSENLPSYVPDWSHIPSVVAMGNMYKISASGNRKSQHKFDERMSKIEFDAIYIDTIGIHGIAVGTLCTSADYLMAFVHWKALLLGAIQNESKEVQLSAQEEFCNVLSLGQIPAEFESPADWLAFCYHVFASLLRERLPCLQLNDELLGYSEMTTDPSKRRESLQSHFGSKMMGRCFFRTEEGMIGMGSGAVIPGDIIVVPLGCSTPVLLREEGTRGEYRFVGDVYLINYMHGQAIDEAMQGENGALTYVLH</sequence>
<name>A0A9N9LJA6_9HELO</name>
<feature type="domain" description="Heterokaryon incompatibility" evidence="1">
    <location>
        <begin position="69"/>
        <end position="202"/>
    </location>
</feature>
<organism evidence="2 3">
    <name type="scientific">Hymenoscyphus albidus</name>
    <dbReference type="NCBI Taxonomy" id="595503"/>
    <lineage>
        <taxon>Eukaryota</taxon>
        <taxon>Fungi</taxon>
        <taxon>Dikarya</taxon>
        <taxon>Ascomycota</taxon>
        <taxon>Pezizomycotina</taxon>
        <taxon>Leotiomycetes</taxon>
        <taxon>Helotiales</taxon>
        <taxon>Helotiaceae</taxon>
        <taxon>Hymenoscyphus</taxon>
    </lineage>
</organism>
<gene>
    <name evidence="2" type="ORF">HYALB_00011308</name>
</gene>
<dbReference type="PANTHER" id="PTHR24148">
    <property type="entry name" value="ANKYRIN REPEAT DOMAIN-CONTAINING PROTEIN 39 HOMOLOG-RELATED"/>
    <property type="match status" value="1"/>
</dbReference>
<dbReference type="Proteomes" id="UP000701801">
    <property type="component" value="Unassembled WGS sequence"/>
</dbReference>
<reference evidence="2" key="1">
    <citation type="submission" date="2021-07" db="EMBL/GenBank/DDBJ databases">
        <authorList>
            <person name="Durling M."/>
        </authorList>
    </citation>
    <scope>NUCLEOTIDE SEQUENCE</scope>
</reference>